<proteinExistence type="predicted"/>
<dbReference type="EMBL" id="HACM01011206">
    <property type="protein sequence ID" value="CRZ11648.1"/>
    <property type="molecule type" value="Transcribed_RNA"/>
</dbReference>
<dbReference type="InterPro" id="IPR003347">
    <property type="entry name" value="JmjC_dom"/>
</dbReference>
<protein>
    <recommendedName>
        <fullName evidence="1">JmjC domain-containing protein</fullName>
    </recommendedName>
</protein>
<dbReference type="AlphaFoldDB" id="A0A0H5RC82"/>
<dbReference type="InterPro" id="IPR041667">
    <property type="entry name" value="Cupin_8"/>
</dbReference>
<evidence type="ECO:0000313" key="2">
    <source>
        <dbReference type="EMBL" id="CRZ11648.1"/>
    </source>
</evidence>
<dbReference type="InterPro" id="IPR014710">
    <property type="entry name" value="RmlC-like_jellyroll"/>
</dbReference>
<evidence type="ECO:0000259" key="1">
    <source>
        <dbReference type="PROSITE" id="PS51184"/>
    </source>
</evidence>
<dbReference type="PANTHER" id="PTHR12461">
    <property type="entry name" value="HYPOXIA-INDUCIBLE FACTOR 1 ALPHA INHIBITOR-RELATED"/>
    <property type="match status" value="1"/>
</dbReference>
<dbReference type="PANTHER" id="PTHR12461:SF99">
    <property type="entry name" value="BIFUNCTIONAL PEPTIDASE AND (3S)-LYSYL HYDROXYLASE JMJD7"/>
    <property type="match status" value="1"/>
</dbReference>
<feature type="domain" description="JmjC" evidence="1">
    <location>
        <begin position="131"/>
        <end position="321"/>
    </location>
</feature>
<sequence length="334" mass="37627">IAHRLDPMRQQVLDEFIGMSIEAKELWVPSSIPVVDAQDLSAMEFYRTYVSRNIPVVIRNGCRHWPAVTKWTEDHLRTAMGNSLVTVALTPDGHGDAVIPRSSSGADQDLFILPHEEPMSIGSFLDLIRMRSGPVPYAQKQCDSLNSEFPALAGDCPELELGAAAFGQAPDAVNIWIGDDRAVSSTHSDPYENLYCVVAGVKRITVLPPTDLPYLYRKPFARARYVWDSDKFHIEQLHSEAKIPWIHVDPEAADPLKFPLFSHATPLQVDLHPGDVFYLPSLWYHKVSQFADRESGHPVIAVNFWYDMQFDAKYTWIRFQENVVNVLGQNGGDN</sequence>
<dbReference type="SMART" id="SM00558">
    <property type="entry name" value="JmjC"/>
    <property type="match status" value="1"/>
</dbReference>
<reference evidence="2" key="1">
    <citation type="submission" date="2015-04" db="EMBL/GenBank/DDBJ databases">
        <title>The genome sequence of the plant pathogenic Rhizarian Plasmodiophora brassicae reveals insights in its biotrophic life cycle and the origin of chitin synthesis.</title>
        <authorList>
            <person name="Schwelm A."/>
            <person name="Fogelqvist J."/>
            <person name="Knaust A."/>
            <person name="Julke S."/>
            <person name="Lilja T."/>
            <person name="Dhandapani V."/>
            <person name="Bonilla-Rosso G."/>
            <person name="Karlsson M."/>
            <person name="Shevchenko A."/>
            <person name="Choi S.R."/>
            <person name="Kim H.G."/>
            <person name="Park J.Y."/>
            <person name="Lim Y.P."/>
            <person name="Ludwig-Muller J."/>
            <person name="Dixelius C."/>
        </authorList>
    </citation>
    <scope>NUCLEOTIDE SEQUENCE</scope>
    <source>
        <tissue evidence="2">Potato root galls</tissue>
    </source>
</reference>
<dbReference type="Pfam" id="PF13621">
    <property type="entry name" value="Cupin_8"/>
    <property type="match status" value="1"/>
</dbReference>
<name>A0A0H5RC82_9EUKA</name>
<dbReference type="PROSITE" id="PS51184">
    <property type="entry name" value="JMJC"/>
    <property type="match status" value="1"/>
</dbReference>
<organism evidence="2">
    <name type="scientific">Spongospora subterranea</name>
    <dbReference type="NCBI Taxonomy" id="70186"/>
    <lineage>
        <taxon>Eukaryota</taxon>
        <taxon>Sar</taxon>
        <taxon>Rhizaria</taxon>
        <taxon>Endomyxa</taxon>
        <taxon>Phytomyxea</taxon>
        <taxon>Plasmodiophorida</taxon>
        <taxon>Plasmodiophoridae</taxon>
        <taxon>Spongospora</taxon>
    </lineage>
</organism>
<dbReference type="SUPFAM" id="SSF51197">
    <property type="entry name" value="Clavaminate synthase-like"/>
    <property type="match status" value="1"/>
</dbReference>
<dbReference type="Gene3D" id="2.60.120.10">
    <property type="entry name" value="Jelly Rolls"/>
    <property type="match status" value="1"/>
</dbReference>
<feature type="non-terminal residue" evidence="2">
    <location>
        <position position="1"/>
    </location>
</feature>
<accession>A0A0H5RC82</accession>